<reference evidence="2" key="1">
    <citation type="submission" date="2023-03" db="EMBL/GenBank/DDBJ databases">
        <title>Massive genome expansion in bonnet fungi (Mycena s.s.) driven by repeated elements and novel gene families across ecological guilds.</title>
        <authorList>
            <consortium name="Lawrence Berkeley National Laboratory"/>
            <person name="Harder C.B."/>
            <person name="Miyauchi S."/>
            <person name="Viragh M."/>
            <person name="Kuo A."/>
            <person name="Thoen E."/>
            <person name="Andreopoulos B."/>
            <person name="Lu D."/>
            <person name="Skrede I."/>
            <person name="Drula E."/>
            <person name="Henrissat B."/>
            <person name="Morin E."/>
            <person name="Kohler A."/>
            <person name="Barry K."/>
            <person name="LaButti K."/>
            <person name="Morin E."/>
            <person name="Salamov A."/>
            <person name="Lipzen A."/>
            <person name="Mereny Z."/>
            <person name="Hegedus B."/>
            <person name="Baldrian P."/>
            <person name="Stursova M."/>
            <person name="Weitz H."/>
            <person name="Taylor A."/>
            <person name="Grigoriev I.V."/>
            <person name="Nagy L.G."/>
            <person name="Martin F."/>
            <person name="Kauserud H."/>
        </authorList>
    </citation>
    <scope>NUCLEOTIDE SEQUENCE</scope>
    <source>
        <strain evidence="2">CBHHK002</strain>
    </source>
</reference>
<evidence type="ECO:0000313" key="2">
    <source>
        <dbReference type="EMBL" id="KAJ7347614.1"/>
    </source>
</evidence>
<organism evidence="2 3">
    <name type="scientific">Mycena albidolilacea</name>
    <dbReference type="NCBI Taxonomy" id="1033008"/>
    <lineage>
        <taxon>Eukaryota</taxon>
        <taxon>Fungi</taxon>
        <taxon>Dikarya</taxon>
        <taxon>Basidiomycota</taxon>
        <taxon>Agaricomycotina</taxon>
        <taxon>Agaricomycetes</taxon>
        <taxon>Agaricomycetidae</taxon>
        <taxon>Agaricales</taxon>
        <taxon>Marasmiineae</taxon>
        <taxon>Mycenaceae</taxon>
        <taxon>Mycena</taxon>
    </lineage>
</organism>
<dbReference type="AlphaFoldDB" id="A0AAD7A2K1"/>
<accession>A0AAD7A2K1</accession>
<keyword evidence="1" id="KW-0732">Signal</keyword>
<protein>
    <recommendedName>
        <fullName evidence="4">Secreted protein</fullName>
    </recommendedName>
</protein>
<gene>
    <name evidence="2" type="ORF">DFH08DRAFT_162628</name>
</gene>
<dbReference type="Proteomes" id="UP001218218">
    <property type="component" value="Unassembled WGS sequence"/>
</dbReference>
<feature type="chain" id="PRO_5041914187" description="Secreted protein" evidence="1">
    <location>
        <begin position="22"/>
        <end position="97"/>
    </location>
</feature>
<evidence type="ECO:0000313" key="3">
    <source>
        <dbReference type="Proteomes" id="UP001218218"/>
    </source>
</evidence>
<name>A0AAD7A2K1_9AGAR</name>
<sequence>MGAIPTTVNALLSLLLSGSRMTIPLLTGRLSLGAVNYANQSCFLHSSRSTDGCAATWQIIFMPRRVSLLYAVLPALIDHMRSNTPAECTSCPVHPCF</sequence>
<comment type="caution">
    <text evidence="2">The sequence shown here is derived from an EMBL/GenBank/DDBJ whole genome shotgun (WGS) entry which is preliminary data.</text>
</comment>
<proteinExistence type="predicted"/>
<dbReference type="EMBL" id="JARIHO010000019">
    <property type="protein sequence ID" value="KAJ7347614.1"/>
    <property type="molecule type" value="Genomic_DNA"/>
</dbReference>
<evidence type="ECO:0008006" key="4">
    <source>
        <dbReference type="Google" id="ProtNLM"/>
    </source>
</evidence>
<keyword evidence="3" id="KW-1185">Reference proteome</keyword>
<feature type="signal peptide" evidence="1">
    <location>
        <begin position="1"/>
        <end position="21"/>
    </location>
</feature>
<evidence type="ECO:0000256" key="1">
    <source>
        <dbReference type="SAM" id="SignalP"/>
    </source>
</evidence>